<name>A0A7J5BG78_9MICO</name>
<dbReference type="AlphaFoldDB" id="A0A7J5BG78"/>
<organism evidence="4 5">
    <name type="scientific">Gulosibacter chungangensis</name>
    <dbReference type="NCBI Taxonomy" id="979746"/>
    <lineage>
        <taxon>Bacteria</taxon>
        <taxon>Bacillati</taxon>
        <taxon>Actinomycetota</taxon>
        <taxon>Actinomycetes</taxon>
        <taxon>Micrococcales</taxon>
        <taxon>Microbacteriaceae</taxon>
        <taxon>Gulosibacter</taxon>
    </lineage>
</organism>
<dbReference type="OrthoDB" id="5241375at2"/>
<dbReference type="SMART" id="SM00318">
    <property type="entry name" value="SNc"/>
    <property type="match status" value="1"/>
</dbReference>
<keyword evidence="5" id="KW-1185">Reference proteome</keyword>
<feature type="domain" description="TNase-like" evidence="3">
    <location>
        <begin position="74"/>
        <end position="190"/>
    </location>
</feature>
<evidence type="ECO:0000313" key="5">
    <source>
        <dbReference type="Proteomes" id="UP000433493"/>
    </source>
</evidence>
<accession>A0A7J5BG78</accession>
<evidence type="ECO:0000256" key="1">
    <source>
        <dbReference type="SAM" id="MobiDB-lite"/>
    </source>
</evidence>
<feature type="chain" id="PRO_5039152109" evidence="2">
    <location>
        <begin position="25"/>
        <end position="274"/>
    </location>
</feature>
<proteinExistence type="predicted"/>
<dbReference type="RefSeq" id="WP_158051299.1">
    <property type="nucleotide sequence ID" value="NZ_WBKB01000001.1"/>
</dbReference>
<dbReference type="EMBL" id="WBKB01000001">
    <property type="protein sequence ID" value="KAB1645291.1"/>
    <property type="molecule type" value="Genomic_DNA"/>
</dbReference>
<dbReference type="PROSITE" id="PS51257">
    <property type="entry name" value="PROKAR_LIPOPROTEIN"/>
    <property type="match status" value="1"/>
</dbReference>
<dbReference type="Pfam" id="PF00565">
    <property type="entry name" value="SNase"/>
    <property type="match status" value="1"/>
</dbReference>
<feature type="signal peptide" evidence="2">
    <location>
        <begin position="1"/>
        <end position="24"/>
    </location>
</feature>
<keyword evidence="2" id="KW-0732">Signal</keyword>
<dbReference type="InterPro" id="IPR016071">
    <property type="entry name" value="Staphylococal_nuclease_OB-fold"/>
</dbReference>
<sequence length="274" mass="28760">MNHWKARAIAASLAVALAFGLAGCEPRSTLTSTSTLDVATETPTSTPASETATLAPTEAASAPESQDTASATETPDTFTVVSITDGDTIVTSAGKVRLIGIDTPEIGQCGYTEASAAISALLKPGDTVTLTLPDGQSDTDRYDRLLRYVYTESGEDVGQLQIEAGHAVARYDSRDGYPAHPHEDAYHAAQLATQDASGTVIPVGCEPAVEMEPAPATDSWWLEYSSCSKLKKNTVGHPKGPFSRDDAAEAEIYQWFAYGTGHRGDGDGDGLACE</sequence>
<comment type="caution">
    <text evidence="4">The sequence shown here is derived from an EMBL/GenBank/DDBJ whole genome shotgun (WGS) entry which is preliminary data.</text>
</comment>
<dbReference type="Proteomes" id="UP000433493">
    <property type="component" value="Unassembled WGS sequence"/>
</dbReference>
<evidence type="ECO:0000259" key="3">
    <source>
        <dbReference type="PROSITE" id="PS50830"/>
    </source>
</evidence>
<evidence type="ECO:0000256" key="2">
    <source>
        <dbReference type="SAM" id="SignalP"/>
    </source>
</evidence>
<protein>
    <submittedName>
        <fullName evidence="4">Thermonuclease family protein</fullName>
    </submittedName>
</protein>
<reference evidence="4 5" key="1">
    <citation type="submission" date="2019-09" db="EMBL/GenBank/DDBJ databases">
        <title>Phylogeny of genus Pseudoclavibacter and closely related genus.</title>
        <authorList>
            <person name="Li Y."/>
        </authorList>
    </citation>
    <scope>NUCLEOTIDE SEQUENCE [LARGE SCALE GENOMIC DNA]</scope>
    <source>
        <strain evidence="4 5">KCTC 13959</strain>
    </source>
</reference>
<feature type="region of interest" description="Disordered" evidence="1">
    <location>
        <begin position="29"/>
        <end position="74"/>
    </location>
</feature>
<dbReference type="PROSITE" id="PS50830">
    <property type="entry name" value="TNASE_3"/>
    <property type="match status" value="1"/>
</dbReference>
<evidence type="ECO:0000313" key="4">
    <source>
        <dbReference type="EMBL" id="KAB1645291.1"/>
    </source>
</evidence>
<dbReference type="InterPro" id="IPR035437">
    <property type="entry name" value="SNase_OB-fold_sf"/>
</dbReference>
<feature type="compositionally biased region" description="Low complexity" evidence="1">
    <location>
        <begin position="39"/>
        <end position="65"/>
    </location>
</feature>
<gene>
    <name evidence="4" type="ORF">F8O05_03380</name>
</gene>
<dbReference type="Gene3D" id="2.40.50.90">
    <property type="match status" value="1"/>
</dbReference>
<dbReference type="SUPFAM" id="SSF50199">
    <property type="entry name" value="Staphylococcal nuclease"/>
    <property type="match status" value="1"/>
</dbReference>